<gene>
    <name evidence="1" type="primary">pglZ</name>
    <name evidence="1" type="ORF">IC230_29885</name>
</gene>
<dbReference type="RefSeq" id="WP_191042746.1">
    <property type="nucleotide sequence ID" value="NZ_JACXAA010000017.1"/>
</dbReference>
<reference evidence="1" key="1">
    <citation type="submission" date="2020-09" db="EMBL/GenBank/DDBJ databases">
        <authorList>
            <person name="Kim M.K."/>
        </authorList>
    </citation>
    <scope>NUCLEOTIDE SEQUENCE</scope>
    <source>
        <strain evidence="1">BT704</strain>
    </source>
</reference>
<proteinExistence type="predicted"/>
<dbReference type="Proteomes" id="UP000653797">
    <property type="component" value="Unassembled WGS sequence"/>
</dbReference>
<comment type="caution">
    <text evidence="1">The sequence shown here is derived from an EMBL/GenBank/DDBJ whole genome shotgun (WGS) entry which is preliminary data.</text>
</comment>
<evidence type="ECO:0000313" key="1">
    <source>
        <dbReference type="EMBL" id="MBD2757127.1"/>
    </source>
</evidence>
<accession>A0A927B8H0</accession>
<evidence type="ECO:0000313" key="2">
    <source>
        <dbReference type="Proteomes" id="UP000653797"/>
    </source>
</evidence>
<dbReference type="Pfam" id="PF08665">
    <property type="entry name" value="PglZ"/>
    <property type="match status" value="1"/>
</dbReference>
<keyword evidence="2" id="KW-1185">Reference proteome</keyword>
<protein>
    <submittedName>
        <fullName evidence="1">BREX-1 system phosphatase PglZ type A</fullName>
    </submittedName>
</protein>
<dbReference type="EMBL" id="JACXAA010000017">
    <property type="protein sequence ID" value="MBD2757127.1"/>
    <property type="molecule type" value="Genomic_DNA"/>
</dbReference>
<dbReference type="AlphaFoldDB" id="A0A927B8H0"/>
<name>A0A927B8H0_9BACT</name>
<dbReference type="NCBIfam" id="TIGR02687">
    <property type="entry name" value="BREX-1 system phosphatase PglZ type A"/>
    <property type="match status" value="1"/>
</dbReference>
<organism evidence="1 2">
    <name type="scientific">Spirosoma validum</name>
    <dbReference type="NCBI Taxonomy" id="2771355"/>
    <lineage>
        <taxon>Bacteria</taxon>
        <taxon>Pseudomonadati</taxon>
        <taxon>Bacteroidota</taxon>
        <taxon>Cytophagia</taxon>
        <taxon>Cytophagales</taxon>
        <taxon>Cytophagaceae</taxon>
        <taxon>Spirosoma</taxon>
    </lineage>
</organism>
<dbReference type="InterPro" id="IPR014060">
    <property type="entry name" value="PglZ"/>
</dbReference>
<sequence>MDKLTASLLNLFTKHRVIFWYDDNREMAEQVSKLNLPSVETLTVNNNEFTVKYRVLYEQPTTPFLLYFPYSQPAYEQNWLLDVQLAGYVFRTDLQAQFMQDLNLDYHYHTFVSTHIEFFKSNRRREKLAKLGIPTGESEAGLRNRMLAVVFGQESLSLSEMLLAYTHTITTSSDDRFGQELIRFGLTETFWQLVTNRFGYASNTPSIYEFALALFQTNTSFLPTLLKPDARVLMNRWRVNLRYQDSFRQLSKRAGNDLNLPTLLPRTTLEALLDDNLFEPVEQRIIDELARTVVSGTATPERIETIQKQRQNKYWYITYQSYYDVLIHAVWIRSLVEAWADEPFDVLSEGPERYTERLYRVDNHYRKLVYAYRQTKQAEGQSDLLETVVQAIDAVYANQWLLPLSNHWQRVVDQTSEWAFGPLQTQRYFFRYQIEPQLNKGRTFVIISDGLRYEWGRELAERMQTENRYIADLSYMVTGLPSYTQLGMAALLPQTQLAIQPGTDAVLADSLPTQGTDNRSAILQKHKGIAISSTDFLALNANREGREWIKPYSIIYIYHNSIDRIGDTLATEQQVVDESDRVLDSIQTIIRKVVNMNGVHIWVTADHGFLYQQQPVDDTDFLATSITGQVWKQGRRYIIGQNLKASEGFKRFESNQVGLVGDNTILLPKSAQRLRLSGSGSRYVHGGASLQEVVVPLLKIVKKKVDTVRLVDIDLIKTFDRITTNIVAVSFWQQEAIGDRVQPRQIRAAFFAEDSTLLSDQFLYLFDSTETAERLRETKHRFQLTQKAGIFYNNQSIILRLEEPIDGTSQWKTYRTFNFLLTIAFTNDFDNF</sequence>